<dbReference type="Gramene" id="QL03p062863:mrna">
    <property type="protein sequence ID" value="QL03p062863:mrna"/>
    <property type="gene ID" value="QL03p062863"/>
</dbReference>
<dbReference type="EnsemblPlants" id="QL03p062863:mrna">
    <property type="protein sequence ID" value="QL03p062863:mrna"/>
    <property type="gene ID" value="QL03p062863"/>
</dbReference>
<keyword evidence="2" id="KW-1185">Reference proteome</keyword>
<reference evidence="1" key="2">
    <citation type="submission" date="2021-01" db="UniProtKB">
        <authorList>
            <consortium name="EnsemblPlants"/>
        </authorList>
    </citation>
    <scope>IDENTIFICATION</scope>
</reference>
<dbReference type="EMBL" id="LRBV02000003">
    <property type="status" value="NOT_ANNOTATED_CDS"/>
    <property type="molecule type" value="Genomic_DNA"/>
</dbReference>
<organism evidence="1 2">
    <name type="scientific">Quercus lobata</name>
    <name type="common">Valley oak</name>
    <dbReference type="NCBI Taxonomy" id="97700"/>
    <lineage>
        <taxon>Eukaryota</taxon>
        <taxon>Viridiplantae</taxon>
        <taxon>Streptophyta</taxon>
        <taxon>Embryophyta</taxon>
        <taxon>Tracheophyta</taxon>
        <taxon>Spermatophyta</taxon>
        <taxon>Magnoliopsida</taxon>
        <taxon>eudicotyledons</taxon>
        <taxon>Gunneridae</taxon>
        <taxon>Pentapetalae</taxon>
        <taxon>rosids</taxon>
        <taxon>fabids</taxon>
        <taxon>Fagales</taxon>
        <taxon>Fagaceae</taxon>
        <taxon>Quercus</taxon>
    </lineage>
</organism>
<evidence type="ECO:0000313" key="2">
    <source>
        <dbReference type="Proteomes" id="UP000594261"/>
    </source>
</evidence>
<reference evidence="1 2" key="1">
    <citation type="journal article" date="2016" name="G3 (Bethesda)">
        <title>First Draft Assembly and Annotation of the Genome of a California Endemic Oak Quercus lobata Nee (Fagaceae).</title>
        <authorList>
            <person name="Sork V.L."/>
            <person name="Fitz-Gibbon S.T."/>
            <person name="Puiu D."/>
            <person name="Crepeau M."/>
            <person name="Gugger P.F."/>
            <person name="Sherman R."/>
            <person name="Stevens K."/>
            <person name="Langley C.H."/>
            <person name="Pellegrini M."/>
            <person name="Salzberg S.L."/>
        </authorList>
    </citation>
    <scope>NUCLEOTIDE SEQUENCE [LARGE SCALE GENOMIC DNA]</scope>
    <source>
        <strain evidence="1 2">cv. SW786</strain>
    </source>
</reference>
<protein>
    <submittedName>
        <fullName evidence="1">Uncharacterized protein</fullName>
    </submittedName>
</protein>
<dbReference type="AlphaFoldDB" id="A0A7N2LAQ4"/>
<dbReference type="Proteomes" id="UP000594261">
    <property type="component" value="Chromosome 3"/>
</dbReference>
<evidence type="ECO:0000313" key="1">
    <source>
        <dbReference type="EnsemblPlants" id="QL03p062863:mrna"/>
    </source>
</evidence>
<dbReference type="InParanoid" id="A0A7N2LAQ4"/>
<accession>A0A7N2LAQ4</accession>
<sequence>MDVPQDLTDTDFKAYSFDDNHTRVWDFNPCSVAVQYFKNIYTSSQPASFDDVTEAIPLQVTNEMNMELFKEFSKDEILTALKQMHPTKAPGPGGMSAIFFHKY</sequence>
<proteinExistence type="predicted"/>
<name>A0A7N2LAQ4_QUELO</name>